<sequence length="506" mass="58317">MLEVVKSVVCKRCHLPCSVAPVSKGPDTEDIKVSKEDRIKSKATLVLTISDASKWEILQTKRSPLSFVCNLPWKIFARLYSKNDEKMLQVFVECNTESECSSWSCSADVNVRLLTVRPGGKDITRDYKHLFCLKEYNWGYTEFKTWNDVLNPEKGYIKDDIITLEAVVEADPPQGISWSSDQYIGNYFCGRCRPKAEPHTPFEIVAKKIFFPCSFGCSDLLAWGQVLDHEIVCKKRTLICPFPTCYSTTQLSLLRDHIKVQHPLFYQDTRQQIQLVLSSSTPMTRLHGIRDGDYTFLFFIKFELIANNQYCCNFNICLVWPQYIHETELDDVKCRVELSIPAENVKIIKLIFGRDIEMYNDRQHCLSCLYQNCDKMFHENTFDWITEKVIVYTKSSVKSNVFYSIAPYKQERVTYLAPENLECPVCFEYMTDQIINCANGHSFCQNCKASIENCPICRTTLSDSRNYALEKLVKSLKIACRRSTTGCAFVGTVNRVKVHEKSCKEP</sequence>
<dbReference type="InterPro" id="IPR002083">
    <property type="entry name" value="MATH/TRAF_dom"/>
</dbReference>
<dbReference type="InterPro" id="IPR001841">
    <property type="entry name" value="Znf_RING"/>
</dbReference>
<dbReference type="EMBL" id="CAKOFQ010007402">
    <property type="protein sequence ID" value="CAH2000333.1"/>
    <property type="molecule type" value="Genomic_DNA"/>
</dbReference>
<dbReference type="Gene3D" id="3.30.40.10">
    <property type="entry name" value="Zinc/RING finger domain, C3HC4 (zinc finger)"/>
    <property type="match status" value="2"/>
</dbReference>
<comment type="caution">
    <text evidence="9">The sequence shown here is derived from an EMBL/GenBank/DDBJ whole genome shotgun (WGS) entry which is preliminary data.</text>
</comment>
<accession>A0A9P0LKC3</accession>
<evidence type="ECO:0000256" key="4">
    <source>
        <dbReference type="ARBA" id="ARBA00022771"/>
    </source>
</evidence>
<reference evidence="9" key="1">
    <citation type="submission" date="2022-03" db="EMBL/GenBank/DDBJ databases">
        <authorList>
            <person name="Sayadi A."/>
        </authorList>
    </citation>
    <scope>NUCLEOTIDE SEQUENCE</scope>
</reference>
<dbReference type="Proteomes" id="UP001152888">
    <property type="component" value="Unassembled WGS sequence"/>
</dbReference>
<name>A0A9P0LKC3_ACAOB</name>
<organism evidence="9 10">
    <name type="scientific">Acanthoscelides obtectus</name>
    <name type="common">Bean weevil</name>
    <name type="synonym">Bruchus obtectus</name>
    <dbReference type="NCBI Taxonomy" id="200917"/>
    <lineage>
        <taxon>Eukaryota</taxon>
        <taxon>Metazoa</taxon>
        <taxon>Ecdysozoa</taxon>
        <taxon>Arthropoda</taxon>
        <taxon>Hexapoda</taxon>
        <taxon>Insecta</taxon>
        <taxon>Pterygota</taxon>
        <taxon>Neoptera</taxon>
        <taxon>Endopterygota</taxon>
        <taxon>Coleoptera</taxon>
        <taxon>Polyphaga</taxon>
        <taxon>Cucujiformia</taxon>
        <taxon>Chrysomeloidea</taxon>
        <taxon>Chrysomelidae</taxon>
        <taxon>Bruchinae</taxon>
        <taxon>Bruchini</taxon>
        <taxon>Acanthoscelides</taxon>
    </lineage>
</organism>
<dbReference type="AlphaFoldDB" id="A0A9P0LKC3"/>
<evidence type="ECO:0000256" key="1">
    <source>
        <dbReference type="ARBA" id="ARBA00004496"/>
    </source>
</evidence>
<evidence type="ECO:0000313" key="10">
    <source>
        <dbReference type="Proteomes" id="UP001152888"/>
    </source>
</evidence>
<evidence type="ECO:0000313" key="9">
    <source>
        <dbReference type="EMBL" id="CAH2000333.1"/>
    </source>
</evidence>
<dbReference type="GO" id="GO:0043161">
    <property type="term" value="P:proteasome-mediated ubiquitin-dependent protein catabolic process"/>
    <property type="evidence" value="ECO:0007669"/>
    <property type="project" value="TreeGrafter"/>
</dbReference>
<dbReference type="GO" id="GO:0031624">
    <property type="term" value="F:ubiquitin conjugating enzyme binding"/>
    <property type="evidence" value="ECO:0007669"/>
    <property type="project" value="TreeGrafter"/>
</dbReference>
<evidence type="ECO:0008006" key="11">
    <source>
        <dbReference type="Google" id="ProtNLM"/>
    </source>
</evidence>
<dbReference type="GO" id="GO:0061630">
    <property type="term" value="F:ubiquitin protein ligase activity"/>
    <property type="evidence" value="ECO:0007669"/>
    <property type="project" value="TreeGrafter"/>
</dbReference>
<feature type="domain" description="RING-type" evidence="7">
    <location>
        <begin position="423"/>
        <end position="458"/>
    </location>
</feature>
<keyword evidence="5" id="KW-0862">Zinc</keyword>
<gene>
    <name evidence="9" type="ORF">ACAOBT_LOCUS25503</name>
</gene>
<dbReference type="OrthoDB" id="4788989at2759"/>
<dbReference type="PANTHER" id="PTHR45877">
    <property type="entry name" value="E3 UBIQUITIN-PROTEIN LIGASE SIAH2"/>
    <property type="match status" value="1"/>
</dbReference>
<dbReference type="GO" id="GO:0005737">
    <property type="term" value="C:cytoplasm"/>
    <property type="evidence" value="ECO:0007669"/>
    <property type="project" value="UniProtKB-SubCell"/>
</dbReference>
<feature type="domain" description="MATH" evidence="8">
    <location>
        <begin position="42"/>
        <end position="168"/>
    </location>
</feature>
<dbReference type="SMART" id="SM00061">
    <property type="entry name" value="MATH"/>
    <property type="match status" value="1"/>
</dbReference>
<comment type="subcellular location">
    <subcellularLocation>
        <location evidence="1">Cytoplasm</location>
    </subcellularLocation>
</comment>
<dbReference type="InterPro" id="IPR049548">
    <property type="entry name" value="Sina-like_RING"/>
</dbReference>
<evidence type="ECO:0000256" key="5">
    <source>
        <dbReference type="ARBA" id="ARBA00022833"/>
    </source>
</evidence>
<evidence type="ECO:0000259" key="7">
    <source>
        <dbReference type="PROSITE" id="PS50089"/>
    </source>
</evidence>
<dbReference type="Pfam" id="PF21362">
    <property type="entry name" value="Sina_RING"/>
    <property type="match status" value="1"/>
</dbReference>
<keyword evidence="3" id="KW-0479">Metal-binding</keyword>
<dbReference type="InterPro" id="IPR013083">
    <property type="entry name" value="Znf_RING/FYVE/PHD"/>
</dbReference>
<dbReference type="PROSITE" id="PS50089">
    <property type="entry name" value="ZF_RING_2"/>
    <property type="match status" value="1"/>
</dbReference>
<evidence type="ECO:0000259" key="8">
    <source>
        <dbReference type="PROSITE" id="PS50144"/>
    </source>
</evidence>
<keyword evidence="4 6" id="KW-0863">Zinc-finger</keyword>
<dbReference type="PANTHER" id="PTHR45877:SF2">
    <property type="entry name" value="E3 UBIQUITIN-PROTEIN LIGASE SINA-RELATED"/>
    <property type="match status" value="1"/>
</dbReference>
<evidence type="ECO:0000256" key="6">
    <source>
        <dbReference type="PROSITE-ProRule" id="PRU00175"/>
    </source>
</evidence>
<evidence type="ECO:0000256" key="3">
    <source>
        <dbReference type="ARBA" id="ARBA00022723"/>
    </source>
</evidence>
<dbReference type="Pfam" id="PF00917">
    <property type="entry name" value="MATH"/>
    <property type="match status" value="1"/>
</dbReference>
<dbReference type="InterPro" id="IPR004162">
    <property type="entry name" value="SINA-like_animal"/>
</dbReference>
<dbReference type="InterPro" id="IPR008974">
    <property type="entry name" value="TRAF-like"/>
</dbReference>
<dbReference type="SUPFAM" id="SSF49599">
    <property type="entry name" value="TRAF domain-like"/>
    <property type="match status" value="2"/>
</dbReference>
<evidence type="ECO:0000256" key="2">
    <source>
        <dbReference type="ARBA" id="ARBA00022490"/>
    </source>
</evidence>
<dbReference type="GO" id="GO:0008270">
    <property type="term" value="F:zinc ion binding"/>
    <property type="evidence" value="ECO:0007669"/>
    <property type="project" value="UniProtKB-KW"/>
</dbReference>
<keyword evidence="10" id="KW-1185">Reference proteome</keyword>
<protein>
    <recommendedName>
        <fullName evidence="11">RING-type E3 ubiquitin transferase</fullName>
    </recommendedName>
</protein>
<dbReference type="Gene3D" id="2.60.210.10">
    <property type="entry name" value="Apoptosis, Tumor Necrosis Factor Receptor Associated Protein 2, Chain A"/>
    <property type="match status" value="1"/>
</dbReference>
<keyword evidence="2" id="KW-0963">Cytoplasm</keyword>
<dbReference type="PROSITE" id="PS50144">
    <property type="entry name" value="MATH"/>
    <property type="match status" value="1"/>
</dbReference>
<dbReference type="SUPFAM" id="SSF57850">
    <property type="entry name" value="RING/U-box"/>
    <property type="match status" value="1"/>
</dbReference>
<proteinExistence type="predicted"/>